<dbReference type="Proteomes" id="UP000236291">
    <property type="component" value="Unassembled WGS sequence"/>
</dbReference>
<gene>
    <name evidence="2" type="ORF">L195_g041582</name>
</gene>
<dbReference type="AlphaFoldDB" id="A0A2K3M427"/>
<reference evidence="2 3" key="1">
    <citation type="journal article" date="2014" name="Am. J. Bot.">
        <title>Genome assembly and annotation for red clover (Trifolium pratense; Fabaceae).</title>
        <authorList>
            <person name="Istvanek J."/>
            <person name="Jaros M."/>
            <person name="Krenek A."/>
            <person name="Repkova J."/>
        </authorList>
    </citation>
    <scope>NUCLEOTIDE SEQUENCE [LARGE SCALE GENOMIC DNA]</scope>
    <source>
        <strain evidence="3">cv. Tatra</strain>
        <tissue evidence="2">Young leaves</tissue>
    </source>
</reference>
<accession>A0A2K3M427</accession>
<proteinExistence type="predicted"/>
<reference evidence="2 3" key="2">
    <citation type="journal article" date="2017" name="Front. Plant Sci.">
        <title>Gene Classification and Mining of Molecular Markers Useful in Red Clover (Trifolium pratense) Breeding.</title>
        <authorList>
            <person name="Istvanek J."/>
            <person name="Dluhosova J."/>
            <person name="Dluhos P."/>
            <person name="Patkova L."/>
            <person name="Nedelnik J."/>
            <person name="Repkova J."/>
        </authorList>
    </citation>
    <scope>NUCLEOTIDE SEQUENCE [LARGE SCALE GENOMIC DNA]</scope>
    <source>
        <strain evidence="3">cv. Tatra</strain>
        <tissue evidence="2">Young leaves</tissue>
    </source>
</reference>
<evidence type="ECO:0000313" key="2">
    <source>
        <dbReference type="EMBL" id="PNX85513.1"/>
    </source>
</evidence>
<feature type="transmembrane region" description="Helical" evidence="1">
    <location>
        <begin position="69"/>
        <end position="91"/>
    </location>
</feature>
<protein>
    <submittedName>
        <fullName evidence="2">Uncharacterized protein</fullName>
    </submittedName>
</protein>
<evidence type="ECO:0000313" key="3">
    <source>
        <dbReference type="Proteomes" id="UP000236291"/>
    </source>
</evidence>
<name>A0A2K3M427_TRIPR</name>
<organism evidence="2 3">
    <name type="scientific">Trifolium pratense</name>
    <name type="common">Red clover</name>
    <dbReference type="NCBI Taxonomy" id="57577"/>
    <lineage>
        <taxon>Eukaryota</taxon>
        <taxon>Viridiplantae</taxon>
        <taxon>Streptophyta</taxon>
        <taxon>Embryophyta</taxon>
        <taxon>Tracheophyta</taxon>
        <taxon>Spermatophyta</taxon>
        <taxon>Magnoliopsida</taxon>
        <taxon>eudicotyledons</taxon>
        <taxon>Gunneridae</taxon>
        <taxon>Pentapetalae</taxon>
        <taxon>rosids</taxon>
        <taxon>fabids</taxon>
        <taxon>Fabales</taxon>
        <taxon>Fabaceae</taxon>
        <taxon>Papilionoideae</taxon>
        <taxon>50 kb inversion clade</taxon>
        <taxon>NPAAA clade</taxon>
        <taxon>Hologalegina</taxon>
        <taxon>IRL clade</taxon>
        <taxon>Trifolieae</taxon>
        <taxon>Trifolium</taxon>
    </lineage>
</organism>
<dbReference type="EMBL" id="ASHM01048905">
    <property type="protein sequence ID" value="PNX85513.1"/>
    <property type="molecule type" value="Genomic_DNA"/>
</dbReference>
<evidence type="ECO:0000256" key="1">
    <source>
        <dbReference type="SAM" id="Phobius"/>
    </source>
</evidence>
<keyword evidence="1" id="KW-0472">Membrane</keyword>
<sequence length="105" mass="11613">MEDKTMPTIPTQAAETFVTDPSVFSIIHPKIGDRQNTNLFDDAAAGLGASWNFCRIAFSAAFDSPGANVALRLLAVRIFDCAAYIVIFVLLKRMPFLANQMEWKT</sequence>
<keyword evidence="1" id="KW-1133">Transmembrane helix</keyword>
<keyword evidence="1" id="KW-0812">Transmembrane</keyword>
<comment type="caution">
    <text evidence="2">The sequence shown here is derived from an EMBL/GenBank/DDBJ whole genome shotgun (WGS) entry which is preliminary data.</text>
</comment>